<feature type="domain" description="Rhodanese" evidence="9">
    <location>
        <begin position="262"/>
        <end position="368"/>
    </location>
</feature>
<keyword evidence="4" id="KW-0378">Hydrolase</keyword>
<dbReference type="GO" id="GO:0004725">
    <property type="term" value="F:protein tyrosine phosphatase activity"/>
    <property type="evidence" value="ECO:0007669"/>
    <property type="project" value="UniProtKB-EC"/>
</dbReference>
<reference evidence="10" key="1">
    <citation type="journal article" date="2023" name="Genome Biol. Evol.">
        <title>Long-read-based Genome Assembly of Drosophila gunungcola Reveals Fewer Chemosensory Genes in Flower-breeding Species.</title>
        <authorList>
            <person name="Negi A."/>
            <person name="Liao B.Y."/>
            <person name="Yeh S.D."/>
        </authorList>
    </citation>
    <scope>NUCLEOTIDE SEQUENCE</scope>
    <source>
        <strain evidence="10">Sukarami</strain>
    </source>
</reference>
<evidence type="ECO:0000259" key="9">
    <source>
        <dbReference type="PROSITE" id="PS50206"/>
    </source>
</evidence>
<dbReference type="GO" id="GO:0032502">
    <property type="term" value="P:developmental process"/>
    <property type="evidence" value="ECO:0007669"/>
    <property type="project" value="UniProtKB-ARBA"/>
</dbReference>
<feature type="compositionally biased region" description="Polar residues" evidence="8">
    <location>
        <begin position="80"/>
        <end position="92"/>
    </location>
</feature>
<evidence type="ECO:0000256" key="6">
    <source>
        <dbReference type="ARBA" id="ARBA00023306"/>
    </source>
</evidence>
<dbReference type="GO" id="GO:0110032">
    <property type="term" value="P:positive regulation of G2/MI transition of meiotic cell cycle"/>
    <property type="evidence" value="ECO:0007669"/>
    <property type="project" value="TreeGrafter"/>
</dbReference>
<dbReference type="PROSITE" id="PS50206">
    <property type="entry name" value="RHODANESE_3"/>
    <property type="match status" value="1"/>
</dbReference>
<dbReference type="SUPFAM" id="SSF52821">
    <property type="entry name" value="Rhodanese/Cell cycle control phosphatase"/>
    <property type="match status" value="1"/>
</dbReference>
<dbReference type="GO" id="GO:0051301">
    <property type="term" value="P:cell division"/>
    <property type="evidence" value="ECO:0007669"/>
    <property type="project" value="UniProtKB-KW"/>
</dbReference>
<evidence type="ECO:0000256" key="1">
    <source>
        <dbReference type="ARBA" id="ARBA00011065"/>
    </source>
</evidence>
<evidence type="ECO:0000256" key="3">
    <source>
        <dbReference type="ARBA" id="ARBA00022618"/>
    </source>
</evidence>
<dbReference type="CDD" id="cd01530">
    <property type="entry name" value="Cdc25"/>
    <property type="match status" value="1"/>
</dbReference>
<feature type="compositionally biased region" description="Acidic residues" evidence="8">
    <location>
        <begin position="9"/>
        <end position="18"/>
    </location>
</feature>
<dbReference type="GO" id="GO:0010971">
    <property type="term" value="P:positive regulation of G2/M transition of mitotic cell cycle"/>
    <property type="evidence" value="ECO:0007669"/>
    <property type="project" value="TreeGrafter"/>
</dbReference>
<proteinExistence type="inferred from homology"/>
<evidence type="ECO:0000256" key="2">
    <source>
        <dbReference type="ARBA" id="ARBA00013064"/>
    </source>
</evidence>
<dbReference type="EC" id="3.1.3.48" evidence="2"/>
<evidence type="ECO:0000313" key="11">
    <source>
        <dbReference type="Proteomes" id="UP001059596"/>
    </source>
</evidence>
<dbReference type="InterPro" id="IPR036873">
    <property type="entry name" value="Rhodanese-like_dom_sf"/>
</dbReference>
<feature type="region of interest" description="Disordered" evidence="8">
    <location>
        <begin position="1"/>
        <end position="43"/>
    </location>
</feature>
<dbReference type="InterPro" id="IPR001763">
    <property type="entry name" value="Rhodanese-like_dom"/>
</dbReference>
<dbReference type="EMBL" id="JAMKOV010000002">
    <property type="protein sequence ID" value="KAI8042901.1"/>
    <property type="molecule type" value="Genomic_DNA"/>
</dbReference>
<evidence type="ECO:0000256" key="5">
    <source>
        <dbReference type="ARBA" id="ARBA00022912"/>
    </source>
</evidence>
<dbReference type="PANTHER" id="PTHR10828">
    <property type="entry name" value="M-PHASE INDUCER PHOSPHATASE DUAL SPECIFICITY PHOSPHATASE CDC25"/>
    <property type="match status" value="1"/>
</dbReference>
<keyword evidence="3" id="KW-0132">Cell division</keyword>
<keyword evidence="11" id="KW-1185">Reference proteome</keyword>
<dbReference type="Gene3D" id="3.40.250.10">
    <property type="entry name" value="Rhodanese-like domain"/>
    <property type="match status" value="1"/>
</dbReference>
<dbReference type="AlphaFoldDB" id="A0A9P9YTQ0"/>
<dbReference type="InterPro" id="IPR000751">
    <property type="entry name" value="MPI_Phosphatase"/>
</dbReference>
<dbReference type="GO" id="GO:0010256">
    <property type="term" value="P:endomembrane system organization"/>
    <property type="evidence" value="ECO:0007669"/>
    <property type="project" value="UniProtKB-ARBA"/>
</dbReference>
<organism evidence="10 11">
    <name type="scientific">Drosophila gunungcola</name>
    <name type="common">fruit fly</name>
    <dbReference type="NCBI Taxonomy" id="103775"/>
    <lineage>
        <taxon>Eukaryota</taxon>
        <taxon>Metazoa</taxon>
        <taxon>Ecdysozoa</taxon>
        <taxon>Arthropoda</taxon>
        <taxon>Hexapoda</taxon>
        <taxon>Insecta</taxon>
        <taxon>Pterygota</taxon>
        <taxon>Neoptera</taxon>
        <taxon>Endopterygota</taxon>
        <taxon>Diptera</taxon>
        <taxon>Brachycera</taxon>
        <taxon>Muscomorpha</taxon>
        <taxon>Ephydroidea</taxon>
        <taxon>Drosophilidae</taxon>
        <taxon>Drosophila</taxon>
        <taxon>Sophophora</taxon>
    </lineage>
</organism>
<dbReference type="GO" id="GO:0005737">
    <property type="term" value="C:cytoplasm"/>
    <property type="evidence" value="ECO:0007669"/>
    <property type="project" value="TreeGrafter"/>
</dbReference>
<dbReference type="GO" id="GO:0005634">
    <property type="term" value="C:nucleus"/>
    <property type="evidence" value="ECO:0007669"/>
    <property type="project" value="TreeGrafter"/>
</dbReference>
<dbReference type="GO" id="GO:0000086">
    <property type="term" value="P:G2/M transition of mitotic cell cycle"/>
    <property type="evidence" value="ECO:0007669"/>
    <property type="project" value="TreeGrafter"/>
</dbReference>
<dbReference type="GO" id="GO:0009794">
    <property type="term" value="P:regulation of mitotic cell cycle, embryonic"/>
    <property type="evidence" value="ECO:0007669"/>
    <property type="project" value="UniProtKB-ARBA"/>
</dbReference>
<name>A0A9P9YTQ0_9MUSC</name>
<evidence type="ECO:0000313" key="10">
    <source>
        <dbReference type="EMBL" id="KAI8042901.1"/>
    </source>
</evidence>
<feature type="compositionally biased region" description="Gly residues" evidence="8">
    <location>
        <begin position="400"/>
        <end position="409"/>
    </location>
</feature>
<evidence type="ECO:0000256" key="4">
    <source>
        <dbReference type="ARBA" id="ARBA00022801"/>
    </source>
</evidence>
<dbReference type="PANTHER" id="PTHR10828:SF76">
    <property type="entry name" value="M-PHASE INDUCER PHOSPHATASE"/>
    <property type="match status" value="1"/>
</dbReference>
<keyword evidence="5" id="KW-0904">Protein phosphatase</keyword>
<dbReference type="Pfam" id="PF00581">
    <property type="entry name" value="Rhodanese"/>
    <property type="match status" value="1"/>
</dbReference>
<dbReference type="FunFam" id="3.40.250.10:FF:000036">
    <property type="entry name" value="M-phase inducer phosphatase"/>
    <property type="match status" value="1"/>
</dbReference>
<dbReference type="Proteomes" id="UP001059596">
    <property type="component" value="Unassembled WGS sequence"/>
</dbReference>
<dbReference type="OrthoDB" id="26523at2759"/>
<keyword evidence="6" id="KW-0131">Cell cycle</keyword>
<evidence type="ECO:0000256" key="8">
    <source>
        <dbReference type="SAM" id="MobiDB-lite"/>
    </source>
</evidence>
<evidence type="ECO:0000256" key="7">
    <source>
        <dbReference type="ARBA" id="ARBA00051722"/>
    </source>
</evidence>
<feature type="region of interest" description="Disordered" evidence="8">
    <location>
        <begin position="400"/>
        <end position="423"/>
    </location>
</feature>
<protein>
    <recommendedName>
        <fullName evidence="2">protein-tyrosine-phosphatase</fullName>
        <ecNumber evidence="2">3.1.3.48</ecNumber>
    </recommendedName>
</protein>
<sequence>MASKRLMLEVEEEEEGDEGACGNDAQNANVEKSQAKRRKSLHAHPLQRMLKQHLPASAAILSPITELAQNMRGARLDGTPKSTQRGQSSARPLSTFNSLSSRTLSSFSSSCSSYDSGNSLDDEYMAMFELESTEDHNLELPDDLEKLLSGQLKSEGNPEKETTTQKRTLRRCMSLFPTDQPEDVEPAGQETNPSIKKLQKRTLSMNDAEIMSALGEEPQLIGDLSKPCALPCLITGVRHRDLKTISSDTLARLIQGEFDLGSQGGYQIIDCRYPYEFLGGHIKGARNLYTRGQIQEFFPSLKSNQEDRRIYVFHCEFSSERGPKLLRFLRSNDRSQHAHNYPTLDYPELYILHNGYKEFFGLYAQLCEPSQYVPMLAPAHNDEFRYFRAKTKSWQCGEGGDSGIGGGGSRDLRKSRSRLLYAE</sequence>
<comment type="similarity">
    <text evidence="1">Belongs to the MPI phosphatase family.</text>
</comment>
<feature type="region of interest" description="Disordered" evidence="8">
    <location>
        <begin position="75"/>
        <end position="96"/>
    </location>
</feature>
<dbReference type="SMART" id="SM00450">
    <property type="entry name" value="RHOD"/>
    <property type="match status" value="1"/>
</dbReference>
<comment type="catalytic activity">
    <reaction evidence="7">
        <text>O-phospho-L-tyrosyl-[protein] + H2O = L-tyrosyl-[protein] + phosphate</text>
        <dbReference type="Rhea" id="RHEA:10684"/>
        <dbReference type="Rhea" id="RHEA-COMP:10136"/>
        <dbReference type="Rhea" id="RHEA-COMP:20101"/>
        <dbReference type="ChEBI" id="CHEBI:15377"/>
        <dbReference type="ChEBI" id="CHEBI:43474"/>
        <dbReference type="ChEBI" id="CHEBI:46858"/>
        <dbReference type="ChEBI" id="CHEBI:61978"/>
        <dbReference type="EC" id="3.1.3.48"/>
    </reaction>
</comment>
<dbReference type="PRINTS" id="PR00716">
    <property type="entry name" value="MPIPHPHTASE"/>
</dbReference>
<accession>A0A9P9YTQ0</accession>
<gene>
    <name evidence="10" type="ORF">M5D96_004224</name>
</gene>
<comment type="caution">
    <text evidence="10">The sequence shown here is derived from an EMBL/GenBank/DDBJ whole genome shotgun (WGS) entry which is preliminary data.</text>
</comment>